<dbReference type="PANTHER" id="PTHR48207">
    <property type="entry name" value="SUCCINATE--HYDROXYMETHYLGLUTARATE COA-TRANSFERASE"/>
    <property type="match status" value="1"/>
</dbReference>
<name>A0A376TUN7_ECOLX</name>
<dbReference type="NCBIfam" id="NF003809">
    <property type="entry name" value="PRK05398.1"/>
    <property type="match status" value="1"/>
</dbReference>
<dbReference type="EMBL" id="UGCO01000001">
    <property type="protein sequence ID" value="STI80922.1"/>
    <property type="molecule type" value="Genomic_DNA"/>
</dbReference>
<organism evidence="2 3">
    <name type="scientific">Escherichia coli</name>
    <dbReference type="NCBI Taxonomy" id="562"/>
    <lineage>
        <taxon>Bacteria</taxon>
        <taxon>Pseudomonadati</taxon>
        <taxon>Pseudomonadota</taxon>
        <taxon>Gammaproteobacteria</taxon>
        <taxon>Enterobacterales</taxon>
        <taxon>Enterobacteriaceae</taxon>
        <taxon>Escherichia</taxon>
    </lineage>
</organism>
<accession>A0A376TUN7</accession>
<dbReference type="Pfam" id="PF02515">
    <property type="entry name" value="CoA_transf_3"/>
    <property type="match status" value="1"/>
</dbReference>
<dbReference type="GO" id="GO:0033608">
    <property type="term" value="F:formyl-CoA transferase activity"/>
    <property type="evidence" value="ECO:0007669"/>
    <property type="project" value="UniProtKB-EC"/>
</dbReference>
<protein>
    <submittedName>
        <fullName evidence="2">Putative transferase</fullName>
        <ecNumber evidence="2">2.8.3.16</ecNumber>
    </submittedName>
</protein>
<dbReference type="AlphaFoldDB" id="A0A376TUN7"/>
<dbReference type="InterPro" id="IPR050483">
    <property type="entry name" value="CoA-transferase_III_domain"/>
</dbReference>
<dbReference type="SUPFAM" id="SSF89796">
    <property type="entry name" value="CoA-transferase family III (CaiB/BaiF)"/>
    <property type="match status" value="1"/>
</dbReference>
<evidence type="ECO:0000256" key="1">
    <source>
        <dbReference type="ARBA" id="ARBA00022679"/>
    </source>
</evidence>
<dbReference type="InterPro" id="IPR003673">
    <property type="entry name" value="CoA-Trfase_fam_III"/>
</dbReference>
<evidence type="ECO:0000313" key="3">
    <source>
        <dbReference type="Proteomes" id="UP000254405"/>
    </source>
</evidence>
<dbReference type="PANTHER" id="PTHR48207:SF3">
    <property type="entry name" value="SUCCINATE--HYDROXYMETHYLGLUTARATE COA-TRANSFERASE"/>
    <property type="match status" value="1"/>
</dbReference>
<dbReference type="InterPro" id="IPR023606">
    <property type="entry name" value="CoA-Trfase_III_dom_1_sf"/>
</dbReference>
<dbReference type="Proteomes" id="UP000254405">
    <property type="component" value="Unassembled WGS sequence"/>
</dbReference>
<reference evidence="2 3" key="1">
    <citation type="submission" date="2018-06" db="EMBL/GenBank/DDBJ databases">
        <authorList>
            <consortium name="Pathogen Informatics"/>
            <person name="Doyle S."/>
        </authorList>
    </citation>
    <scope>NUCLEOTIDE SEQUENCE [LARGE SCALE GENOMIC DNA]</scope>
    <source>
        <strain evidence="2 3">NCTC8985</strain>
    </source>
</reference>
<proteinExistence type="predicted"/>
<gene>
    <name evidence="2" type="primary">frc_1</name>
    <name evidence="2" type="ORF">NCTC8985_06375</name>
</gene>
<sequence length="254" mass="27817">MSTPLQGIKVLDFTGVQSGPSCTQMLAWFGADVIKIERPGVGDVTRHQLRDIPDIDALYFTMLNSNKRSIELNTKTAEGKEVMEKLIREADILVENFHPGAIDHMGFTWEHIQEINPRLIFGSIKGFDECSPYVNVKAYENVAQAAGGAASTTGFWDGPPLVSAAALGDSNTGMHLLIGLLAALLHREKTGRGQRVTMSMQDAVLNLCRVKLRDQQRLDKLGYLEEYPQYPNGTFGDAVPRVVMQVVAVSLAGS</sequence>
<evidence type="ECO:0000313" key="2">
    <source>
        <dbReference type="EMBL" id="STI80922.1"/>
    </source>
</evidence>
<keyword evidence="1 2" id="KW-0808">Transferase</keyword>
<dbReference type="Gene3D" id="3.40.50.10540">
    <property type="entry name" value="Crotonobetainyl-coa:carnitine coa-transferase, domain 1"/>
    <property type="match status" value="1"/>
</dbReference>
<dbReference type="EC" id="2.8.3.16" evidence="2"/>